<evidence type="ECO:0000313" key="6">
    <source>
        <dbReference type="EMBL" id="QJH95320.1"/>
    </source>
</evidence>
<dbReference type="EMBL" id="MT144038">
    <property type="protein sequence ID" value="QJA47278.1"/>
    <property type="molecule type" value="Genomic_DNA"/>
</dbReference>
<proteinExistence type="predicted"/>
<evidence type="ECO:0000256" key="1">
    <source>
        <dbReference type="ARBA" id="ARBA00022612"/>
    </source>
</evidence>
<dbReference type="InterPro" id="IPR035421">
    <property type="entry name" value="Terminase_6C"/>
</dbReference>
<dbReference type="Pfam" id="PF17289">
    <property type="entry name" value="Terminase_6C"/>
    <property type="match status" value="1"/>
</dbReference>
<evidence type="ECO:0000313" key="3">
    <source>
        <dbReference type="EMBL" id="QJA47278.1"/>
    </source>
</evidence>
<keyword evidence="1" id="KW-1188">Viral release from host cell</keyword>
<evidence type="ECO:0000313" key="5">
    <source>
        <dbReference type="EMBL" id="QJA84217.1"/>
    </source>
</evidence>
<dbReference type="EMBL" id="MT141571">
    <property type="protein sequence ID" value="QJA67471.1"/>
    <property type="molecule type" value="Genomic_DNA"/>
</dbReference>
<gene>
    <name evidence="5" type="ORF">MM415A00215_0011</name>
    <name evidence="4" type="ORF">MM415B00223_0058</name>
    <name evidence="3" type="ORF">TM448A00634_0010</name>
    <name evidence="6" type="ORF">TM448B00399_0011</name>
</gene>
<name>A0A6H1ZIC1_9ZZZZ</name>
<dbReference type="AlphaFoldDB" id="A0A6H1ZIC1"/>
<evidence type="ECO:0000259" key="2">
    <source>
        <dbReference type="Pfam" id="PF17289"/>
    </source>
</evidence>
<reference evidence="3" key="1">
    <citation type="submission" date="2020-03" db="EMBL/GenBank/DDBJ databases">
        <title>The deep terrestrial virosphere.</title>
        <authorList>
            <person name="Holmfeldt K."/>
            <person name="Nilsson E."/>
            <person name="Simone D."/>
            <person name="Lopez-Fernandez M."/>
            <person name="Wu X."/>
            <person name="de Brujin I."/>
            <person name="Lundin D."/>
            <person name="Andersson A."/>
            <person name="Bertilsson S."/>
            <person name="Dopson M."/>
        </authorList>
    </citation>
    <scope>NUCLEOTIDE SEQUENCE</scope>
    <source>
        <strain evidence="5">MM415A00215</strain>
        <strain evidence="4">MM415B00223</strain>
        <strain evidence="3">TM448A00634</strain>
        <strain evidence="6">TM448B00399</strain>
    </source>
</reference>
<sequence length="677" mass="79356">MPKKRVSRPRGGENLEAFEYRKYITRYEYQNKCKYPGEGFEDWTPEAFKRRFPTSLHYLYTINTFWLYHDLLLTTPEQKKQVNFIKHWEIAQKIDRGIAVCALKHTMAGEIEQLRDFNEADHFLIEVSRDTYKTTLVLAGHIRILGVYPDWTNAFIRSKAEDAYDGIRYITSHLLTNGNLHEYFPKLEIDRKEIKRKQLQFSRKAIGLPVDTEVKEEVEYAIKRTHSPEPNLEAIGLDVTYTGKHKNGFISIDDAVTEKNYGSKQIQDRMWGRLAELSNVASWQAVFSYSQTPYADYDVFQRKKNVLIQLQEEEDKKGTGVKIYEHYRQPLLETKEIDPETNEPYKPAKLLSFILNPKDKFQKSLGEKSIIFPERHTSRSIKRKYLESPSPRFFHSQYLLEIIPDSERIFKDEWLMYYGENTVIGRQPSRDTMRVVAIIDPSGSVDENSDEVGILVTGIDDDKFMWLLEDVQERMTSKKLMDIICGLHDIYQPDEWYMETFASENKYRGLIQQIINYRLNQNNYSITILPIKGKTQAGAKYDRIEGSTLPFEMRRVYVNERHANFLRQYAEWRRPTPAGLPDHLLDCFGYLTQMIYPSGMREKDYNFDRKHVVTTAFDLAPLEVRSIKMENYRQAKRTKALCPECMTLRPAVNGVCDICGTELWLGYNSRKNAIMVG</sequence>
<accession>A0A6H1ZIC1</accession>
<dbReference type="EMBL" id="MT142526">
    <property type="protein sequence ID" value="QJA84217.1"/>
    <property type="molecule type" value="Genomic_DNA"/>
</dbReference>
<organism evidence="3">
    <name type="scientific">viral metagenome</name>
    <dbReference type="NCBI Taxonomy" id="1070528"/>
    <lineage>
        <taxon>unclassified sequences</taxon>
        <taxon>metagenomes</taxon>
        <taxon>organismal metagenomes</taxon>
    </lineage>
</organism>
<protein>
    <submittedName>
        <fullName evidence="3">Putative terminase</fullName>
    </submittedName>
</protein>
<dbReference type="EMBL" id="MT144617">
    <property type="protein sequence ID" value="QJH95320.1"/>
    <property type="molecule type" value="Genomic_DNA"/>
</dbReference>
<feature type="domain" description="Terminase large subunit gp17-like C-terminal" evidence="2">
    <location>
        <begin position="439"/>
        <end position="562"/>
    </location>
</feature>
<evidence type="ECO:0000313" key="4">
    <source>
        <dbReference type="EMBL" id="QJA67471.1"/>
    </source>
</evidence>